<gene>
    <name evidence="2" type="ORF">MICPUCDRAFT_46673</name>
</gene>
<dbReference type="EMBL" id="GG663737">
    <property type="protein sequence ID" value="EEH58894.1"/>
    <property type="molecule type" value="Genomic_DNA"/>
</dbReference>
<keyword evidence="1" id="KW-0812">Transmembrane</keyword>
<dbReference type="OMA" id="TVYKIAF"/>
<dbReference type="AlphaFoldDB" id="C1MPA1"/>
<keyword evidence="3" id="KW-1185">Reference proteome</keyword>
<reference evidence="2 3" key="1">
    <citation type="journal article" date="2009" name="Science">
        <title>Green evolution and dynamic adaptations revealed by genomes of the marine picoeukaryotes Micromonas.</title>
        <authorList>
            <person name="Worden A.Z."/>
            <person name="Lee J.H."/>
            <person name="Mock T."/>
            <person name="Rouze P."/>
            <person name="Simmons M.P."/>
            <person name="Aerts A.L."/>
            <person name="Allen A.E."/>
            <person name="Cuvelier M.L."/>
            <person name="Derelle E."/>
            <person name="Everett M.V."/>
            <person name="Foulon E."/>
            <person name="Grimwood J."/>
            <person name="Gundlach H."/>
            <person name="Henrissat B."/>
            <person name="Napoli C."/>
            <person name="McDonald S.M."/>
            <person name="Parker M.S."/>
            <person name="Rombauts S."/>
            <person name="Salamov A."/>
            <person name="Von Dassow P."/>
            <person name="Badger J.H."/>
            <person name="Coutinho P.M."/>
            <person name="Demir E."/>
            <person name="Dubchak I."/>
            <person name="Gentemann C."/>
            <person name="Eikrem W."/>
            <person name="Gready J.E."/>
            <person name="John U."/>
            <person name="Lanier W."/>
            <person name="Lindquist E.A."/>
            <person name="Lucas S."/>
            <person name="Mayer K.F."/>
            <person name="Moreau H."/>
            <person name="Not F."/>
            <person name="Otillar R."/>
            <person name="Panaud O."/>
            <person name="Pangilinan J."/>
            <person name="Paulsen I."/>
            <person name="Piegu B."/>
            <person name="Poliakov A."/>
            <person name="Robbens S."/>
            <person name="Schmutz J."/>
            <person name="Toulza E."/>
            <person name="Wyss T."/>
            <person name="Zelensky A."/>
            <person name="Zhou K."/>
            <person name="Armbrust E.V."/>
            <person name="Bhattacharya D."/>
            <person name="Goodenough U.W."/>
            <person name="Van de Peer Y."/>
            <person name="Grigoriev I.V."/>
        </authorList>
    </citation>
    <scope>NUCLEOTIDE SEQUENCE [LARGE SCALE GENOMIC DNA]</scope>
    <source>
        <strain evidence="2 3">CCMP1545</strain>
    </source>
</reference>
<dbReference type="RefSeq" id="XP_003057249.1">
    <property type="nucleotide sequence ID" value="XM_003057203.1"/>
</dbReference>
<accession>C1MPA1</accession>
<dbReference type="KEGG" id="mpp:MICPUCDRAFT_46673"/>
<proteinExistence type="predicted"/>
<dbReference type="Proteomes" id="UP000001876">
    <property type="component" value="Unassembled WGS sequence"/>
</dbReference>
<dbReference type="GeneID" id="9682688"/>
<protein>
    <submittedName>
        <fullName evidence="2">Predicted protein</fullName>
    </submittedName>
</protein>
<sequence>MAAVASTSVSALLRAPVSSNARASNARVVRGAIGIAKRGTSSVASRRAGVVVSASVEEVIPQLAVDLPFDTTAFDEMFVNAASIILPAWGAIVGTIFVFGTIAKVAFPDKYDDAVYKNKAKELVQDEIIDLDNLSEADLAAVAALEKERAEQGK</sequence>
<dbReference type="OrthoDB" id="498101at2759"/>
<feature type="transmembrane region" description="Helical" evidence="1">
    <location>
        <begin position="84"/>
        <end position="107"/>
    </location>
</feature>
<organism evidence="3">
    <name type="scientific">Micromonas pusilla (strain CCMP1545)</name>
    <name type="common">Picoplanktonic green alga</name>
    <dbReference type="NCBI Taxonomy" id="564608"/>
    <lineage>
        <taxon>Eukaryota</taxon>
        <taxon>Viridiplantae</taxon>
        <taxon>Chlorophyta</taxon>
        <taxon>Mamiellophyceae</taxon>
        <taxon>Mamiellales</taxon>
        <taxon>Mamiellaceae</taxon>
        <taxon>Micromonas</taxon>
    </lineage>
</organism>
<keyword evidence="1" id="KW-0472">Membrane</keyword>
<keyword evidence="1" id="KW-1133">Transmembrane helix</keyword>
<evidence type="ECO:0000313" key="2">
    <source>
        <dbReference type="EMBL" id="EEH58894.1"/>
    </source>
</evidence>
<name>C1MPA1_MICPC</name>
<evidence type="ECO:0000313" key="3">
    <source>
        <dbReference type="Proteomes" id="UP000001876"/>
    </source>
</evidence>
<evidence type="ECO:0000256" key="1">
    <source>
        <dbReference type="SAM" id="Phobius"/>
    </source>
</evidence>